<organism evidence="2 3">
    <name type="scientific">Streptomyces thinghirensis</name>
    <dbReference type="NCBI Taxonomy" id="551547"/>
    <lineage>
        <taxon>Bacteria</taxon>
        <taxon>Bacillati</taxon>
        <taxon>Actinomycetota</taxon>
        <taxon>Actinomycetes</taxon>
        <taxon>Kitasatosporales</taxon>
        <taxon>Streptomycetaceae</taxon>
        <taxon>Streptomyces</taxon>
    </lineage>
</organism>
<evidence type="ECO:0000313" key="3">
    <source>
        <dbReference type="Proteomes" id="UP001499878"/>
    </source>
</evidence>
<evidence type="ECO:0000256" key="1">
    <source>
        <dbReference type="SAM" id="Phobius"/>
    </source>
</evidence>
<feature type="transmembrane region" description="Helical" evidence="1">
    <location>
        <begin position="201"/>
        <end position="223"/>
    </location>
</feature>
<comment type="caution">
    <text evidence="2">The sequence shown here is derived from an EMBL/GenBank/DDBJ whole genome shotgun (WGS) entry which is preliminary data.</text>
</comment>
<name>A0ABP9SZZ4_9ACTN</name>
<feature type="transmembrane region" description="Helical" evidence="1">
    <location>
        <begin position="128"/>
        <end position="146"/>
    </location>
</feature>
<feature type="transmembrane region" description="Helical" evidence="1">
    <location>
        <begin position="12"/>
        <end position="31"/>
    </location>
</feature>
<gene>
    <name evidence="2" type="ORF">GCM10023323_24050</name>
</gene>
<proteinExistence type="predicted"/>
<dbReference type="EMBL" id="BAABJR010000005">
    <property type="protein sequence ID" value="GAA5207654.1"/>
    <property type="molecule type" value="Genomic_DNA"/>
</dbReference>
<reference evidence="3" key="1">
    <citation type="journal article" date="2019" name="Int. J. Syst. Evol. Microbiol.">
        <title>The Global Catalogue of Microorganisms (GCM) 10K type strain sequencing project: providing services to taxonomists for standard genome sequencing and annotation.</title>
        <authorList>
            <consortium name="The Broad Institute Genomics Platform"/>
            <consortium name="The Broad Institute Genome Sequencing Center for Infectious Disease"/>
            <person name="Wu L."/>
            <person name="Ma J."/>
        </authorList>
    </citation>
    <scope>NUCLEOTIDE SEQUENCE [LARGE SCALE GENOMIC DNA]</scope>
    <source>
        <strain evidence="3">JCM 18306</strain>
    </source>
</reference>
<feature type="transmembrane region" description="Helical" evidence="1">
    <location>
        <begin position="55"/>
        <end position="73"/>
    </location>
</feature>
<sequence length="458" mass="49474">MNLRARLRTSPAVWTAPVWAGIVLFYFFHALHLEDPYEEVIAGPLWAPQQVEQSLFYFYAFAYAITCGLAVWEGGRLKRDGVWGLAPGRSRYRVAAHTLAPVVGAGWLVLVLPVVMRLVETRLLPTPQALMPLLMGMGLVVAWAVLGCALGHLTPRLISAPLSAVFVYYLITKTGQVEPVWLRHVSGASDTSLDFGEQYRALTLLVPFLFTAAVAAAVAVWWLPASRAARRRAGAGAAVAAVVVMVLCANTASGWGYGDGPVSAGHAAARCAGAAPRVCIAEAGGAEDRLDQVRSEIVRSLATLRQAGVQVTVPKTVSDSLLTGRHKKPSTQSAWWLPLSQQAGKNGPGMVGVRYGVLLTAVEFPCAFPSSIQPGQSVDWIVNHDAAMLWAATLIDAEEPYLGWRRGEYGGSFQNPRDVLAKVQERADNAARLAPKQQSVWFQEEQQKACRLVQEATA</sequence>
<evidence type="ECO:0000313" key="2">
    <source>
        <dbReference type="EMBL" id="GAA5207654.1"/>
    </source>
</evidence>
<evidence type="ECO:0008006" key="4">
    <source>
        <dbReference type="Google" id="ProtNLM"/>
    </source>
</evidence>
<dbReference type="Proteomes" id="UP001499878">
    <property type="component" value="Unassembled WGS sequence"/>
</dbReference>
<protein>
    <recommendedName>
        <fullName evidence="4">ABC transporter permease</fullName>
    </recommendedName>
</protein>
<feature type="transmembrane region" description="Helical" evidence="1">
    <location>
        <begin position="94"/>
        <end position="116"/>
    </location>
</feature>
<keyword evidence="1" id="KW-1133">Transmembrane helix</keyword>
<keyword evidence="3" id="KW-1185">Reference proteome</keyword>
<keyword evidence="1" id="KW-0812">Transmembrane</keyword>
<feature type="transmembrane region" description="Helical" evidence="1">
    <location>
        <begin position="235"/>
        <end position="257"/>
    </location>
</feature>
<keyword evidence="1" id="KW-0472">Membrane</keyword>
<feature type="transmembrane region" description="Helical" evidence="1">
    <location>
        <begin position="153"/>
        <end position="171"/>
    </location>
</feature>
<accession>A0ABP9SZZ4</accession>